<dbReference type="GO" id="GO:0003677">
    <property type="term" value="F:DNA binding"/>
    <property type="evidence" value="ECO:0007669"/>
    <property type="project" value="UniProtKB-KW"/>
</dbReference>
<dbReference type="SUPFAM" id="SSF48008">
    <property type="entry name" value="GntR ligand-binding domain-like"/>
    <property type="match status" value="1"/>
</dbReference>
<dbReference type="Gene3D" id="1.20.120.530">
    <property type="entry name" value="GntR ligand-binding domain-like"/>
    <property type="match status" value="1"/>
</dbReference>
<dbReference type="Proteomes" id="UP000533533">
    <property type="component" value="Unassembled WGS sequence"/>
</dbReference>
<feature type="domain" description="HTH gntR-type" evidence="4">
    <location>
        <begin position="35"/>
        <end position="102"/>
    </location>
</feature>
<dbReference type="InterPro" id="IPR000524">
    <property type="entry name" value="Tscrpt_reg_HTH_GntR"/>
</dbReference>
<evidence type="ECO:0000256" key="3">
    <source>
        <dbReference type="ARBA" id="ARBA00023163"/>
    </source>
</evidence>
<keyword evidence="6" id="KW-1185">Reference proteome</keyword>
<comment type="caution">
    <text evidence="5">The sequence shown here is derived from an EMBL/GenBank/DDBJ whole genome shotgun (WGS) entry which is preliminary data.</text>
</comment>
<dbReference type="Gene3D" id="1.10.10.10">
    <property type="entry name" value="Winged helix-like DNA-binding domain superfamily/Winged helix DNA-binding domain"/>
    <property type="match status" value="1"/>
</dbReference>
<accession>A0ABR6FL03</accession>
<evidence type="ECO:0000313" key="6">
    <source>
        <dbReference type="Proteomes" id="UP000533533"/>
    </source>
</evidence>
<dbReference type="InterPro" id="IPR036390">
    <property type="entry name" value="WH_DNA-bd_sf"/>
</dbReference>
<dbReference type="EMBL" id="JACHVZ010000006">
    <property type="protein sequence ID" value="MBB2928115.1"/>
    <property type="molecule type" value="Genomic_DNA"/>
</dbReference>
<dbReference type="InterPro" id="IPR008920">
    <property type="entry name" value="TF_FadR/GntR_C"/>
</dbReference>
<dbReference type="PROSITE" id="PS50949">
    <property type="entry name" value="HTH_GNTR"/>
    <property type="match status" value="1"/>
</dbReference>
<keyword evidence="3" id="KW-0804">Transcription</keyword>
<evidence type="ECO:0000256" key="1">
    <source>
        <dbReference type="ARBA" id="ARBA00023015"/>
    </source>
</evidence>
<dbReference type="InterPro" id="IPR036388">
    <property type="entry name" value="WH-like_DNA-bd_sf"/>
</dbReference>
<reference evidence="5 6" key="1">
    <citation type="submission" date="2020-08" db="EMBL/GenBank/DDBJ databases">
        <title>Genomic Encyclopedia of Type Strains, Phase IV (KMG-V): Genome sequencing to study the core and pangenomes of soil and plant-associated prokaryotes.</title>
        <authorList>
            <person name="Whitman W."/>
        </authorList>
    </citation>
    <scope>NUCLEOTIDE SEQUENCE [LARGE SCALE GENOMIC DNA]</scope>
    <source>
        <strain evidence="5 6">SRMrh-85</strain>
    </source>
</reference>
<dbReference type="SMART" id="SM00345">
    <property type="entry name" value="HTH_GNTR"/>
    <property type="match status" value="1"/>
</dbReference>
<dbReference type="SMART" id="SM00895">
    <property type="entry name" value="FCD"/>
    <property type="match status" value="1"/>
</dbReference>
<name>A0ABR6FL03_9BURK</name>
<gene>
    <name evidence="5" type="ORF">FHX59_002536</name>
</gene>
<dbReference type="Pfam" id="PF07729">
    <property type="entry name" value="FCD"/>
    <property type="match status" value="1"/>
</dbReference>
<protein>
    <submittedName>
        <fullName evidence="5">DNA-binding GntR family transcriptional regulator</fullName>
    </submittedName>
</protein>
<proteinExistence type="predicted"/>
<dbReference type="RefSeq" id="WP_110385521.1">
    <property type="nucleotide sequence ID" value="NZ_JACHVZ010000006.1"/>
</dbReference>
<keyword evidence="2 5" id="KW-0238">DNA-binding</keyword>
<dbReference type="Pfam" id="PF00392">
    <property type="entry name" value="GntR"/>
    <property type="match status" value="1"/>
</dbReference>
<organism evidence="5 6">
    <name type="scientific">Paraburkholderia silvatlantica</name>
    <dbReference type="NCBI Taxonomy" id="321895"/>
    <lineage>
        <taxon>Bacteria</taxon>
        <taxon>Pseudomonadati</taxon>
        <taxon>Pseudomonadota</taxon>
        <taxon>Betaproteobacteria</taxon>
        <taxon>Burkholderiales</taxon>
        <taxon>Burkholderiaceae</taxon>
        <taxon>Paraburkholderia</taxon>
    </lineage>
</organism>
<evidence type="ECO:0000256" key="2">
    <source>
        <dbReference type="ARBA" id="ARBA00023125"/>
    </source>
</evidence>
<evidence type="ECO:0000313" key="5">
    <source>
        <dbReference type="EMBL" id="MBB2928115.1"/>
    </source>
</evidence>
<dbReference type="InterPro" id="IPR011711">
    <property type="entry name" value="GntR_C"/>
</dbReference>
<evidence type="ECO:0000259" key="4">
    <source>
        <dbReference type="PROSITE" id="PS50949"/>
    </source>
</evidence>
<sequence length="241" mass="26724">MEQALNVVYWCTLPIASISSMRDSVLPFVSHERSKNLGDQVADSIVSAAIHGHLVQGQRLIESELADAFGVSRVPVRGALHTLAGQGIVIPLPNREVRLVTITADMLEQMLSVRLVLEAHAADLAFGAIKKNPKLLTPFEDAVDDMQRAFRKGSPFLAAQADMEFHRALYAASGNSMLLEIWDRMAKKILIAVGLSLYQNPENLVVEDHLALLEMLRAGNRKSFKEHLQPHIMEARARFKV</sequence>
<dbReference type="PANTHER" id="PTHR43537">
    <property type="entry name" value="TRANSCRIPTIONAL REGULATOR, GNTR FAMILY"/>
    <property type="match status" value="1"/>
</dbReference>
<dbReference type="PANTHER" id="PTHR43537:SF24">
    <property type="entry name" value="GLUCONATE OPERON TRANSCRIPTIONAL REPRESSOR"/>
    <property type="match status" value="1"/>
</dbReference>
<dbReference type="SUPFAM" id="SSF46785">
    <property type="entry name" value="Winged helix' DNA-binding domain"/>
    <property type="match status" value="1"/>
</dbReference>
<keyword evidence="1" id="KW-0805">Transcription regulation</keyword>